<keyword evidence="3" id="KW-1185">Reference proteome</keyword>
<sequence>MTKVNKKNDAKKEVTLFNQEKRELIERINCSADMISLTDLWKEAGSVESKAPKHWLGNDQTKGFIHALCKFQKVTENYLLKIKRGKGGGTYAHKQIALEYAQYLDERLGILVNEVFFQRVEEEKNPDLIGDRYIAAYHKKGKSDKWIKARLDGKIKRKEFTSCLAKHGVESPLGFKKCTNAIYEPLYGEGGTSTIREKKNLPDTAKIRDNMSELELSTVDFAETLARHNIEAKNINGENRCKLECQNSARIVAKAIIKSREPVGVF</sequence>
<dbReference type="AlphaFoldDB" id="A0A2V3PLI2"/>
<proteinExistence type="predicted"/>
<evidence type="ECO:0000313" key="2">
    <source>
        <dbReference type="EMBL" id="PXV62621.1"/>
    </source>
</evidence>
<name>A0A2V3PLI2_9BACT</name>
<reference evidence="2 3" key="1">
    <citation type="submission" date="2018-03" db="EMBL/GenBank/DDBJ databases">
        <title>Genomic Encyclopedia of Archaeal and Bacterial Type Strains, Phase II (KMG-II): from individual species to whole genera.</title>
        <authorList>
            <person name="Goeker M."/>
        </authorList>
    </citation>
    <scope>NUCLEOTIDE SEQUENCE [LARGE SCALE GENOMIC DNA]</scope>
    <source>
        <strain evidence="2 3">DSM 100214</strain>
    </source>
</reference>
<accession>A0A2V3PLI2</accession>
<dbReference type="EMBL" id="QICL01000018">
    <property type="protein sequence ID" value="PXV62621.1"/>
    <property type="molecule type" value="Genomic_DNA"/>
</dbReference>
<dbReference type="RefSeq" id="WP_110311294.1">
    <property type="nucleotide sequence ID" value="NZ_QICL01000018.1"/>
</dbReference>
<protein>
    <submittedName>
        <fullName evidence="2">KilA domain-containing protein</fullName>
    </submittedName>
</protein>
<dbReference type="PROSITE" id="PS51301">
    <property type="entry name" value="KILA_N"/>
    <property type="match status" value="1"/>
</dbReference>
<gene>
    <name evidence="2" type="ORF">CLV62_1188</name>
</gene>
<organism evidence="2 3">
    <name type="scientific">Dysgonomonas alginatilytica</name>
    <dbReference type="NCBI Taxonomy" id="1605892"/>
    <lineage>
        <taxon>Bacteria</taxon>
        <taxon>Pseudomonadati</taxon>
        <taxon>Bacteroidota</taxon>
        <taxon>Bacteroidia</taxon>
        <taxon>Bacteroidales</taxon>
        <taxon>Dysgonomonadaceae</taxon>
        <taxon>Dysgonomonas</taxon>
    </lineage>
</organism>
<dbReference type="InterPro" id="IPR018004">
    <property type="entry name" value="KilA/APSES_HTH"/>
</dbReference>
<evidence type="ECO:0000313" key="3">
    <source>
        <dbReference type="Proteomes" id="UP000247973"/>
    </source>
</evidence>
<comment type="caution">
    <text evidence="2">The sequence shown here is derived from an EMBL/GenBank/DDBJ whole genome shotgun (WGS) entry which is preliminary data.</text>
</comment>
<dbReference type="OrthoDB" id="1078540at2"/>
<dbReference type="InterPro" id="IPR017880">
    <property type="entry name" value="KilA_N"/>
</dbReference>
<feature type="domain" description="KilA-N" evidence="1">
    <location>
        <begin position="13"/>
        <end position="119"/>
    </location>
</feature>
<evidence type="ECO:0000259" key="1">
    <source>
        <dbReference type="PROSITE" id="PS51301"/>
    </source>
</evidence>
<dbReference type="SMART" id="SM01252">
    <property type="entry name" value="KilA-N"/>
    <property type="match status" value="1"/>
</dbReference>
<dbReference type="Pfam" id="PF04383">
    <property type="entry name" value="KilA-N"/>
    <property type="match status" value="1"/>
</dbReference>
<dbReference type="Proteomes" id="UP000247973">
    <property type="component" value="Unassembled WGS sequence"/>
</dbReference>